<dbReference type="InterPro" id="IPR039731">
    <property type="entry name" value="Rce1"/>
</dbReference>
<proteinExistence type="inferred from homology"/>
<evidence type="ECO:0000256" key="8">
    <source>
        <dbReference type="ARBA" id="ARBA00023136"/>
    </source>
</evidence>
<evidence type="ECO:0000256" key="2">
    <source>
        <dbReference type="ARBA" id="ARBA00006897"/>
    </source>
</evidence>
<dbReference type="EC" id="3.4.26.1" evidence="10"/>
<dbReference type="PANTHER" id="PTHR13046:SF0">
    <property type="entry name" value="CAAX PRENYL PROTEASE 2"/>
    <property type="match status" value="1"/>
</dbReference>
<dbReference type="eggNOG" id="KOG4130">
    <property type="taxonomic scope" value="Eukaryota"/>
</dbReference>
<evidence type="ECO:0000259" key="12">
    <source>
        <dbReference type="Pfam" id="PF02517"/>
    </source>
</evidence>
<evidence type="ECO:0000256" key="9">
    <source>
        <dbReference type="ARBA" id="ARBA00047280"/>
    </source>
</evidence>
<keyword evidence="5" id="KW-0378">Hydrolase</keyword>
<keyword evidence="4 11" id="KW-0812">Transmembrane</keyword>
<organism evidence="13">
    <name type="scientific">Ostreococcus tauri</name>
    <name type="common">Marine green alga</name>
    <dbReference type="NCBI Taxonomy" id="70448"/>
    <lineage>
        <taxon>Eukaryota</taxon>
        <taxon>Viridiplantae</taxon>
        <taxon>Chlorophyta</taxon>
        <taxon>Mamiellophyceae</taxon>
        <taxon>Mamiellales</taxon>
        <taxon>Bathycoccaceae</taxon>
        <taxon>Ostreococcus</taxon>
    </lineage>
</organism>
<protein>
    <recommendedName>
        <fullName evidence="10">intramembrane prenyl-peptidase Rce1</fullName>
        <ecNumber evidence="10">3.4.26.1</ecNumber>
    </recommendedName>
</protein>
<dbReference type="EMBL" id="KZ155772">
    <property type="protein sequence ID" value="OUS48887.1"/>
    <property type="molecule type" value="Genomic_DNA"/>
</dbReference>
<evidence type="ECO:0000256" key="1">
    <source>
        <dbReference type="ARBA" id="ARBA00004477"/>
    </source>
</evidence>
<evidence type="ECO:0000256" key="5">
    <source>
        <dbReference type="ARBA" id="ARBA00022801"/>
    </source>
</evidence>
<evidence type="ECO:0000313" key="13">
    <source>
        <dbReference type="EMBL" id="OUS48887.1"/>
    </source>
</evidence>
<comment type="subcellular location">
    <subcellularLocation>
        <location evidence="1">Endoplasmic reticulum membrane</location>
        <topology evidence="1">Multi-pass membrane protein</topology>
    </subcellularLocation>
</comment>
<keyword evidence="7 11" id="KW-1133">Transmembrane helix</keyword>
<name>A0A1Y5IJQ2_OSTTA</name>
<dbReference type="GO" id="GO:0071586">
    <property type="term" value="P:CAAX-box protein processing"/>
    <property type="evidence" value="ECO:0007669"/>
    <property type="project" value="InterPro"/>
</dbReference>
<feature type="transmembrane region" description="Helical" evidence="11">
    <location>
        <begin position="97"/>
        <end position="117"/>
    </location>
</feature>
<dbReference type="GO" id="GO:0005789">
    <property type="term" value="C:endoplasmic reticulum membrane"/>
    <property type="evidence" value="ECO:0007669"/>
    <property type="project" value="UniProtKB-SubCell"/>
</dbReference>
<keyword evidence="8 11" id="KW-0472">Membrane</keyword>
<feature type="transmembrane region" description="Helical" evidence="11">
    <location>
        <begin position="44"/>
        <end position="63"/>
    </location>
</feature>
<reference evidence="13" key="1">
    <citation type="submission" date="2017-04" db="EMBL/GenBank/DDBJ databases">
        <title>Population genomics of picophytoplankton unveils novel chromosome hypervariability.</title>
        <authorList>
            <consortium name="DOE Joint Genome Institute"/>
            <person name="Blanc-Mathieu R."/>
            <person name="Krasovec M."/>
            <person name="Hebrard M."/>
            <person name="Yau S."/>
            <person name="Desgranges E."/>
            <person name="Martin J."/>
            <person name="Schackwitz W."/>
            <person name="Kuo A."/>
            <person name="Salin G."/>
            <person name="Donnadieu C."/>
            <person name="Desdevises Y."/>
            <person name="Sanchez-Ferandin S."/>
            <person name="Moreau H."/>
            <person name="Rivals E."/>
            <person name="Grigoriev I.V."/>
            <person name="Grimsley N."/>
            <person name="Eyre-Walker A."/>
            <person name="Piganeau G."/>
        </authorList>
    </citation>
    <scope>NUCLEOTIDE SEQUENCE [LARGE SCALE GENOMIC DNA]</scope>
    <source>
        <strain evidence="13">RCC 1115</strain>
    </source>
</reference>
<accession>A0A1Y5IJQ2</accession>
<evidence type="ECO:0000256" key="4">
    <source>
        <dbReference type="ARBA" id="ARBA00022692"/>
    </source>
</evidence>
<evidence type="ECO:0000256" key="6">
    <source>
        <dbReference type="ARBA" id="ARBA00022824"/>
    </source>
</evidence>
<dbReference type="GO" id="GO:0004222">
    <property type="term" value="F:metalloendopeptidase activity"/>
    <property type="evidence" value="ECO:0007669"/>
    <property type="project" value="InterPro"/>
</dbReference>
<feature type="domain" description="CAAX prenyl protease 2/Lysostaphin resistance protein A-like" evidence="12">
    <location>
        <begin position="136"/>
        <end position="242"/>
    </location>
</feature>
<dbReference type="PANTHER" id="PTHR13046">
    <property type="entry name" value="PROTEASE U48 CAAX PRENYL PROTEASE RCE1"/>
    <property type="match status" value="1"/>
</dbReference>
<dbReference type="AlphaFoldDB" id="A0A1Y5IJQ2"/>
<evidence type="ECO:0000256" key="10">
    <source>
        <dbReference type="ARBA" id="ARBA00049729"/>
    </source>
</evidence>
<evidence type="ECO:0000256" key="7">
    <source>
        <dbReference type="ARBA" id="ARBA00022989"/>
    </source>
</evidence>
<comment type="catalytic activity">
    <reaction evidence="9">
        <text>Hydrolyzes the peptide bond -P2-(S-farnesyl or geranylgeranyl)C-P1'-P2'-P3'-COOH where P1' and P2' are amino acids with aliphatic sidechains and P3' is any C-terminal residue.</text>
        <dbReference type="EC" id="3.4.26.1"/>
    </reaction>
</comment>
<evidence type="ECO:0000256" key="11">
    <source>
        <dbReference type="SAM" id="Phobius"/>
    </source>
</evidence>
<sequence length="274" mass="29491">MTRALDGYVATAVIVAVYVLTLYGGRASTLKSDRDSTEVIARRFLTTTTSSIVSVALAIWAIARGEGGDDVAFIDAFDRERWGSMRRALGLSPRMGAWRACAYGLVVALTLLAGEWTSSTARCGRYRELTSSGRTMWMNVRDFAHAPLMEELVFRACATATMRASGASALAASAWSTALFALAHAHHFFAMRARGASFALALRSTRNQLAYTSAFGALASRVFVRTESLVATTTCHAACNLIGPPTIPPLGERRRRTIITALGVIGALCVLVRF</sequence>
<evidence type="ECO:0000256" key="3">
    <source>
        <dbReference type="ARBA" id="ARBA00022670"/>
    </source>
</evidence>
<feature type="transmembrane region" description="Helical" evidence="11">
    <location>
        <begin position="6"/>
        <end position="23"/>
    </location>
</feature>
<gene>
    <name evidence="13" type="ORF">BE221DRAFT_203181</name>
</gene>
<keyword evidence="6" id="KW-0256">Endoplasmic reticulum</keyword>
<dbReference type="Pfam" id="PF02517">
    <property type="entry name" value="Rce1-like"/>
    <property type="match status" value="1"/>
</dbReference>
<comment type="similarity">
    <text evidence="2">Belongs to the peptidase U48 family.</text>
</comment>
<keyword evidence="3" id="KW-0645">Protease</keyword>
<dbReference type="Proteomes" id="UP000195557">
    <property type="component" value="Unassembled WGS sequence"/>
</dbReference>
<dbReference type="InterPro" id="IPR003675">
    <property type="entry name" value="Rce1/LyrA-like_dom"/>
</dbReference>